<feature type="domain" description="DUF629" evidence="1">
    <location>
        <begin position="22"/>
        <end position="112"/>
    </location>
</feature>
<dbReference type="Proteomes" id="UP001281410">
    <property type="component" value="Unassembled WGS sequence"/>
</dbReference>
<protein>
    <recommendedName>
        <fullName evidence="1">DUF629 domain-containing protein</fullName>
    </recommendedName>
</protein>
<dbReference type="Pfam" id="PF04780">
    <property type="entry name" value="DUF629"/>
    <property type="match status" value="1"/>
</dbReference>
<evidence type="ECO:0000259" key="1">
    <source>
        <dbReference type="Pfam" id="PF04780"/>
    </source>
</evidence>
<organism evidence="2 3">
    <name type="scientific">Dipteronia sinensis</name>
    <dbReference type="NCBI Taxonomy" id="43782"/>
    <lineage>
        <taxon>Eukaryota</taxon>
        <taxon>Viridiplantae</taxon>
        <taxon>Streptophyta</taxon>
        <taxon>Embryophyta</taxon>
        <taxon>Tracheophyta</taxon>
        <taxon>Spermatophyta</taxon>
        <taxon>Magnoliopsida</taxon>
        <taxon>eudicotyledons</taxon>
        <taxon>Gunneridae</taxon>
        <taxon>Pentapetalae</taxon>
        <taxon>rosids</taxon>
        <taxon>malvids</taxon>
        <taxon>Sapindales</taxon>
        <taxon>Sapindaceae</taxon>
        <taxon>Hippocastanoideae</taxon>
        <taxon>Acereae</taxon>
        <taxon>Dipteronia</taxon>
    </lineage>
</organism>
<dbReference type="AlphaFoldDB" id="A0AAD9ZWH6"/>
<evidence type="ECO:0000313" key="2">
    <source>
        <dbReference type="EMBL" id="KAK3194555.1"/>
    </source>
</evidence>
<proteinExistence type="predicted"/>
<dbReference type="EMBL" id="JANJYJ010000008">
    <property type="protein sequence ID" value="KAK3194555.1"/>
    <property type="molecule type" value="Genomic_DNA"/>
</dbReference>
<comment type="caution">
    <text evidence="2">The sequence shown here is derived from an EMBL/GenBank/DDBJ whole genome shotgun (WGS) entry which is preliminary data.</text>
</comment>
<name>A0AAD9ZWH6_9ROSI</name>
<evidence type="ECO:0000313" key="3">
    <source>
        <dbReference type="Proteomes" id="UP001281410"/>
    </source>
</evidence>
<reference evidence="2" key="1">
    <citation type="journal article" date="2023" name="Plant J.">
        <title>Genome sequences and population genomics provide insights into the demographic history, inbreeding, and mutation load of two 'living fossil' tree species of Dipteronia.</title>
        <authorList>
            <person name="Feng Y."/>
            <person name="Comes H.P."/>
            <person name="Chen J."/>
            <person name="Zhu S."/>
            <person name="Lu R."/>
            <person name="Zhang X."/>
            <person name="Li P."/>
            <person name="Qiu J."/>
            <person name="Olsen K.M."/>
            <person name="Qiu Y."/>
        </authorList>
    </citation>
    <scope>NUCLEOTIDE SEQUENCE</scope>
    <source>
        <strain evidence="2">NBL</strain>
    </source>
</reference>
<sequence length="439" mass="48369">MESDSKKSEIECETLLKRQEDLQKFWNSLTDLKKKEFKRVKVSELKEHVLGTSADSAGNESLRLLTASADLRVIAEAMDKKTWKAWKCFNCKNKDFYDLKTLKDHVHNTHWDFEKLRGVLQSTPRVEEIVDHGLLIAFNDGYFSLNKSLEHDAFVGWLFTKEKIKGSKEVEEAYLQMIEIHNLYKQKIASMKPSDPKKDILEHIDAIQKVERDILKSSKDCKYQIFLEPKVKSCLKEKLEMELNRFNHNAIKISDLKEWIEKTGGNKNIKKKSKKKYTAQSGVCAAADESNADQSGVCAAADEANADQSGVCASADETNADQSGVCAAADEANADQSGVCAAADESNADQSGVCAAADDANADQSGVCAATDEAKAQIGVCAAANEAKAQIGVCAAANEAKADDEAKVEIGALTTYSDPFGWTDLLAHARSMFLNQDFE</sequence>
<gene>
    <name evidence="2" type="ORF">Dsin_025865</name>
</gene>
<dbReference type="InterPro" id="IPR006865">
    <property type="entry name" value="DUF629"/>
</dbReference>
<accession>A0AAD9ZWH6</accession>
<keyword evidence="3" id="KW-1185">Reference proteome</keyword>